<dbReference type="PANTHER" id="PTHR34933">
    <property type="entry name" value="FLAGELLAR L-RING PROTEIN"/>
    <property type="match status" value="1"/>
</dbReference>
<feature type="chain" id="PRO_5008966969" description="Flagellar L-ring protein" evidence="12">
    <location>
        <begin position="21"/>
        <end position="230"/>
    </location>
</feature>
<dbReference type="GO" id="GO:0003774">
    <property type="term" value="F:cytoskeletal motor activity"/>
    <property type="evidence" value="ECO:0007669"/>
    <property type="project" value="InterPro"/>
</dbReference>
<dbReference type="PRINTS" id="PR01008">
    <property type="entry name" value="FLGLRINGFLGH"/>
</dbReference>
<evidence type="ECO:0000256" key="1">
    <source>
        <dbReference type="ARBA" id="ARBA00002591"/>
    </source>
</evidence>
<organism evidence="13 14">
    <name type="scientific">Thioflavicoccus mobilis 8321</name>
    <dbReference type="NCBI Taxonomy" id="765912"/>
    <lineage>
        <taxon>Bacteria</taxon>
        <taxon>Pseudomonadati</taxon>
        <taxon>Pseudomonadota</taxon>
        <taxon>Gammaproteobacteria</taxon>
        <taxon>Chromatiales</taxon>
        <taxon>Chromatiaceae</taxon>
        <taxon>Thioflavicoccus</taxon>
    </lineage>
</organism>
<dbReference type="AlphaFoldDB" id="L0H3J0"/>
<evidence type="ECO:0000256" key="10">
    <source>
        <dbReference type="ARBA" id="ARBA00023288"/>
    </source>
</evidence>
<evidence type="ECO:0000256" key="11">
    <source>
        <dbReference type="HAMAP-Rule" id="MF_00415"/>
    </source>
</evidence>
<evidence type="ECO:0000256" key="8">
    <source>
        <dbReference type="ARBA" id="ARBA00023143"/>
    </source>
</evidence>
<dbReference type="PANTHER" id="PTHR34933:SF1">
    <property type="entry name" value="FLAGELLAR L-RING PROTEIN"/>
    <property type="match status" value="1"/>
</dbReference>
<keyword evidence="5 11" id="KW-0732">Signal</keyword>
<keyword evidence="7" id="KW-0564">Palmitate</keyword>
<dbReference type="GO" id="GO:0009427">
    <property type="term" value="C:bacterial-type flagellum basal body, distal rod, L ring"/>
    <property type="evidence" value="ECO:0007669"/>
    <property type="project" value="InterPro"/>
</dbReference>
<dbReference type="PATRIC" id="fig|765912.4.peg.3428"/>
<evidence type="ECO:0000256" key="12">
    <source>
        <dbReference type="SAM" id="SignalP"/>
    </source>
</evidence>
<sequence>MLIASKRAAICFAATLCLFAVGCASQPKPGDDPTYLATPPPAASTANATPVTGSLYHVSSGMRLFENSVARQVGDILTITLAERTDAKKKAGTDVSKDSSVNASAALDASGLKVSPWSVGLDNVGDREFDGLGESAQSNSLQGNISVVVSEVLPNGNLVVRGEKWLALNEGKEYIRISGIVRPEDISPANTVSSLLVADARISYGGTGPIADANKLGWLTRFFISAVFPF</sequence>
<reference evidence="13 14" key="1">
    <citation type="submission" date="2011-09" db="EMBL/GenBank/DDBJ databases">
        <title>Complete sequence of chromosome of Thioflavicoccus mobilis 8321.</title>
        <authorList>
            <consortium name="US DOE Joint Genome Institute"/>
            <person name="Lucas S."/>
            <person name="Han J."/>
            <person name="Lapidus A."/>
            <person name="Cheng J.-F."/>
            <person name="Goodwin L."/>
            <person name="Pitluck S."/>
            <person name="Peters L."/>
            <person name="Ovchinnikova G."/>
            <person name="Lu M."/>
            <person name="Detter J.C."/>
            <person name="Han C."/>
            <person name="Tapia R."/>
            <person name="Land M."/>
            <person name="Hauser L."/>
            <person name="Kyrpides N."/>
            <person name="Ivanova N."/>
            <person name="Pagani I."/>
            <person name="Vogl K."/>
            <person name="Liu Z."/>
            <person name="Imhoff J."/>
            <person name="Thiel V."/>
            <person name="Frigaard N.-U."/>
            <person name="Bryant D."/>
            <person name="Woyke T."/>
        </authorList>
    </citation>
    <scope>NUCLEOTIDE SEQUENCE [LARGE SCALE GENOMIC DNA]</scope>
    <source>
        <strain evidence="13 14">8321</strain>
    </source>
</reference>
<dbReference type="RefSeq" id="WP_015282286.1">
    <property type="nucleotide sequence ID" value="NC_019940.1"/>
</dbReference>
<keyword evidence="8 11" id="KW-0975">Bacterial flagellum</keyword>
<dbReference type="HAMAP" id="MF_00415">
    <property type="entry name" value="FlgH"/>
    <property type="match status" value="1"/>
</dbReference>
<keyword evidence="9 11" id="KW-0998">Cell outer membrane</keyword>
<name>L0H3J0_9GAMM</name>
<proteinExistence type="inferred from homology"/>
<comment type="subunit">
    <text evidence="4 11">The basal body constitutes a major portion of the flagellar organelle and consists of four rings (L,P,S, and M) mounted on a central rod.</text>
</comment>
<evidence type="ECO:0000256" key="7">
    <source>
        <dbReference type="ARBA" id="ARBA00023139"/>
    </source>
</evidence>
<dbReference type="HOGENOM" id="CLU_069313_0_2_6"/>
<evidence type="ECO:0000313" key="14">
    <source>
        <dbReference type="Proteomes" id="UP000010816"/>
    </source>
</evidence>
<evidence type="ECO:0000256" key="3">
    <source>
        <dbReference type="ARBA" id="ARBA00006929"/>
    </source>
</evidence>
<keyword evidence="14" id="KW-1185">Reference proteome</keyword>
<keyword evidence="6 11" id="KW-0472">Membrane</keyword>
<dbReference type="GO" id="GO:0009279">
    <property type="term" value="C:cell outer membrane"/>
    <property type="evidence" value="ECO:0007669"/>
    <property type="project" value="UniProtKB-SubCell"/>
</dbReference>
<dbReference type="STRING" id="765912.Thimo_3496"/>
<comment type="subcellular location">
    <subcellularLocation>
        <location evidence="11">Cell outer membrane</location>
        <topology evidence="11">Lipid-anchor</topology>
    </subcellularLocation>
    <subcellularLocation>
        <location evidence="11">Bacterial flagellum basal body</location>
    </subcellularLocation>
    <subcellularLocation>
        <location evidence="2">Membrane</location>
        <topology evidence="2">Lipid-anchor</topology>
    </subcellularLocation>
</comment>
<keyword evidence="13" id="KW-0969">Cilium</keyword>
<keyword evidence="13" id="KW-0282">Flagellum</keyword>
<protein>
    <recommendedName>
        <fullName evidence="11">Flagellar L-ring protein</fullName>
    </recommendedName>
    <alternativeName>
        <fullName evidence="11">Basal body L-ring protein</fullName>
    </alternativeName>
</protein>
<evidence type="ECO:0000256" key="2">
    <source>
        <dbReference type="ARBA" id="ARBA00004635"/>
    </source>
</evidence>
<evidence type="ECO:0000313" key="13">
    <source>
        <dbReference type="EMBL" id="AGA92159.1"/>
    </source>
</evidence>
<dbReference type="InterPro" id="IPR000527">
    <property type="entry name" value="Flag_Lring"/>
</dbReference>
<evidence type="ECO:0000256" key="5">
    <source>
        <dbReference type="ARBA" id="ARBA00022729"/>
    </source>
</evidence>
<keyword evidence="13" id="KW-0966">Cell projection</keyword>
<feature type="signal peptide" evidence="12">
    <location>
        <begin position="1"/>
        <end position="20"/>
    </location>
</feature>
<comment type="function">
    <text evidence="1 11">Assembles around the rod to form the L-ring and probably protects the motor/basal body from shearing forces during rotation.</text>
</comment>
<dbReference type="eggNOG" id="COG2063">
    <property type="taxonomic scope" value="Bacteria"/>
</dbReference>
<evidence type="ECO:0000256" key="9">
    <source>
        <dbReference type="ARBA" id="ARBA00023237"/>
    </source>
</evidence>
<keyword evidence="10 11" id="KW-0449">Lipoprotein</keyword>
<gene>
    <name evidence="11" type="primary">flgH</name>
    <name evidence="13" type="ORF">Thimo_3496</name>
</gene>
<dbReference type="GO" id="GO:0071973">
    <property type="term" value="P:bacterial-type flagellum-dependent cell motility"/>
    <property type="evidence" value="ECO:0007669"/>
    <property type="project" value="InterPro"/>
</dbReference>
<dbReference type="Pfam" id="PF02107">
    <property type="entry name" value="FlgH"/>
    <property type="match status" value="1"/>
</dbReference>
<dbReference type="Proteomes" id="UP000010816">
    <property type="component" value="Chromosome"/>
</dbReference>
<evidence type="ECO:0000256" key="4">
    <source>
        <dbReference type="ARBA" id="ARBA00011439"/>
    </source>
</evidence>
<accession>L0H3J0</accession>
<comment type="similarity">
    <text evidence="3 11">Belongs to the FlgH family.</text>
</comment>
<dbReference type="PROSITE" id="PS51257">
    <property type="entry name" value="PROKAR_LIPOPROTEIN"/>
    <property type="match status" value="1"/>
</dbReference>
<dbReference type="EMBL" id="CP003051">
    <property type="protein sequence ID" value="AGA92159.1"/>
    <property type="molecule type" value="Genomic_DNA"/>
</dbReference>
<evidence type="ECO:0000256" key="6">
    <source>
        <dbReference type="ARBA" id="ARBA00023136"/>
    </source>
</evidence>
<dbReference type="KEGG" id="tmb:Thimo_3496"/>